<protein>
    <recommendedName>
        <fullName evidence="2">Ribosomal RNA methyltransferase FtsJ domain-containing protein</fullName>
    </recommendedName>
</protein>
<dbReference type="OrthoDB" id="154490at2"/>
<name>A0A437MPU2_9PROT</name>
<feature type="domain" description="Ribosomal RNA methyltransferase FtsJ" evidence="2">
    <location>
        <begin position="174"/>
        <end position="262"/>
    </location>
</feature>
<dbReference type="CDD" id="cd02440">
    <property type="entry name" value="AdoMet_MTases"/>
    <property type="match status" value="1"/>
</dbReference>
<dbReference type="SUPFAM" id="SSF53335">
    <property type="entry name" value="S-adenosyl-L-methionine-dependent methyltransferases"/>
    <property type="match status" value="1"/>
</dbReference>
<proteinExistence type="predicted"/>
<organism evidence="3 4">
    <name type="scientific">Rhodovarius crocodyli</name>
    <dbReference type="NCBI Taxonomy" id="1979269"/>
    <lineage>
        <taxon>Bacteria</taxon>
        <taxon>Pseudomonadati</taxon>
        <taxon>Pseudomonadota</taxon>
        <taxon>Alphaproteobacteria</taxon>
        <taxon>Acetobacterales</taxon>
        <taxon>Roseomonadaceae</taxon>
        <taxon>Rhodovarius</taxon>
    </lineage>
</organism>
<dbReference type="AlphaFoldDB" id="A0A437MPU2"/>
<dbReference type="PANTHER" id="PTHR37524:SF2">
    <property type="entry name" value="RIBOSOMAL RNA METHYLTRANSFERASE FTSJ DOMAIN-CONTAINING PROTEIN"/>
    <property type="match status" value="1"/>
</dbReference>
<dbReference type="GO" id="GO:0032259">
    <property type="term" value="P:methylation"/>
    <property type="evidence" value="ECO:0007669"/>
    <property type="project" value="InterPro"/>
</dbReference>
<reference evidence="3 4" key="1">
    <citation type="submission" date="2019-01" db="EMBL/GenBank/DDBJ databases">
        <authorList>
            <person name="Chen W.-M."/>
        </authorList>
    </citation>
    <scope>NUCLEOTIDE SEQUENCE [LARGE SCALE GENOMIC DNA]</scope>
    <source>
        <strain evidence="3 4">CCP-6</strain>
    </source>
</reference>
<comment type="caution">
    <text evidence="3">The sequence shown here is derived from an EMBL/GenBank/DDBJ whole genome shotgun (WGS) entry which is preliminary data.</text>
</comment>
<sequence>MRPAAIDTPAEPAPPPENPWPFEEPPATCWVAAVGFEEQLLEELRRKGVHHLVQFGRLIMSSERAQPAAWALAIWNAPLLLPAASVKTAADALRAIQRNWALLPAFHHRRASLISGHLPPVKAAPLAFPEQPPSSHLGGWTLLSPELILASPTVSSPFPNGEPRFVEDKEGPPSRAYLKLWEGLTRIGEHPQPGQRCLDLGASPGGWTWAIARLGASVEAVDKAPLAPDVAAMPGVSWRQDSAFALDPEKEEAVDWLFSDVICYPGRLLRLVERWIAAGKARRIFCSIKFQGGTDHDLATQFAAIPHARVFHSAHNKHELTFAWLPPAHS</sequence>
<dbReference type="Pfam" id="PF01728">
    <property type="entry name" value="FtsJ"/>
    <property type="match status" value="1"/>
</dbReference>
<dbReference type="InterPro" id="IPR029063">
    <property type="entry name" value="SAM-dependent_MTases_sf"/>
</dbReference>
<evidence type="ECO:0000313" key="3">
    <source>
        <dbReference type="EMBL" id="RVT99660.1"/>
    </source>
</evidence>
<keyword evidence="4" id="KW-1185">Reference proteome</keyword>
<dbReference type="GO" id="GO:0008168">
    <property type="term" value="F:methyltransferase activity"/>
    <property type="evidence" value="ECO:0007669"/>
    <property type="project" value="InterPro"/>
</dbReference>
<feature type="compositionally biased region" description="Pro residues" evidence="1">
    <location>
        <begin position="11"/>
        <end position="22"/>
    </location>
</feature>
<accession>A0A437MPU2</accession>
<feature type="region of interest" description="Disordered" evidence="1">
    <location>
        <begin position="1"/>
        <end position="22"/>
    </location>
</feature>
<dbReference type="PANTHER" id="PTHR37524">
    <property type="entry name" value="RIBOSOMAL RNA LARGE SUBUNIT METHYLTRANSFERASE M"/>
    <property type="match status" value="1"/>
</dbReference>
<feature type="compositionally biased region" description="Low complexity" evidence="1">
    <location>
        <begin position="1"/>
        <end position="10"/>
    </location>
</feature>
<evidence type="ECO:0000313" key="4">
    <source>
        <dbReference type="Proteomes" id="UP000282957"/>
    </source>
</evidence>
<dbReference type="InterPro" id="IPR002877">
    <property type="entry name" value="RNA_MeTrfase_FtsJ_dom"/>
</dbReference>
<dbReference type="Gene3D" id="3.40.50.150">
    <property type="entry name" value="Vaccinia Virus protein VP39"/>
    <property type="match status" value="1"/>
</dbReference>
<evidence type="ECO:0000259" key="2">
    <source>
        <dbReference type="Pfam" id="PF01728"/>
    </source>
</evidence>
<dbReference type="EMBL" id="SACL01000001">
    <property type="protein sequence ID" value="RVT99660.1"/>
    <property type="molecule type" value="Genomic_DNA"/>
</dbReference>
<evidence type="ECO:0000256" key="1">
    <source>
        <dbReference type="SAM" id="MobiDB-lite"/>
    </source>
</evidence>
<gene>
    <name evidence="3" type="ORF">EOD42_02765</name>
</gene>
<dbReference type="Proteomes" id="UP000282957">
    <property type="component" value="Unassembled WGS sequence"/>
</dbReference>